<evidence type="ECO:0000313" key="1">
    <source>
        <dbReference type="EMBL" id="SVD48456.1"/>
    </source>
</evidence>
<proteinExistence type="predicted"/>
<reference evidence="1" key="1">
    <citation type="submission" date="2018-05" db="EMBL/GenBank/DDBJ databases">
        <authorList>
            <person name="Lanie J.A."/>
            <person name="Ng W.-L."/>
            <person name="Kazmierczak K.M."/>
            <person name="Andrzejewski T.M."/>
            <person name="Davidsen T.M."/>
            <person name="Wayne K.J."/>
            <person name="Tettelin H."/>
            <person name="Glass J.I."/>
            <person name="Rusch D."/>
            <person name="Podicherti R."/>
            <person name="Tsui H.-C.T."/>
            <person name="Winkler M.E."/>
        </authorList>
    </citation>
    <scope>NUCLEOTIDE SEQUENCE</scope>
</reference>
<protein>
    <recommendedName>
        <fullName evidence="2">DUF1501 domain-containing protein</fullName>
    </recommendedName>
</protein>
<gene>
    <name evidence="1" type="ORF">METZ01_LOCUS401310</name>
</gene>
<dbReference type="EMBL" id="UINC01153634">
    <property type="protein sequence ID" value="SVD48456.1"/>
    <property type="molecule type" value="Genomic_DNA"/>
</dbReference>
<sequence>MLNRRTCLQIGALSLLGMNADALTVPAVQNDKSVVLVFLAGGPTHVETFNPIPNAPTEFRSIIDSLQAKDSDIMMGGLWDNLIKHTDKINVVNSFAHRNNS</sequence>
<organism evidence="1">
    <name type="scientific">marine metagenome</name>
    <dbReference type="NCBI Taxonomy" id="408172"/>
    <lineage>
        <taxon>unclassified sequences</taxon>
        <taxon>metagenomes</taxon>
        <taxon>ecological metagenomes</taxon>
    </lineage>
</organism>
<name>A0A382VPE9_9ZZZZ</name>
<accession>A0A382VPE9</accession>
<dbReference type="InterPro" id="IPR010869">
    <property type="entry name" value="DUF1501"/>
</dbReference>
<dbReference type="AlphaFoldDB" id="A0A382VPE9"/>
<evidence type="ECO:0008006" key="2">
    <source>
        <dbReference type="Google" id="ProtNLM"/>
    </source>
</evidence>
<feature type="non-terminal residue" evidence="1">
    <location>
        <position position="101"/>
    </location>
</feature>
<dbReference type="Pfam" id="PF07394">
    <property type="entry name" value="DUF1501"/>
    <property type="match status" value="1"/>
</dbReference>